<sequence length="73" mass="8459">ECVVVGHPRPTVEWYKDEIKLDISERFITEYHQDGRCTLTIQNITVDEEAKYLCQAQNDAGVAKSWIEIFVES</sequence>
<gene>
    <name evidence="3" type="ORF">LOTGIDRAFT_60433</name>
</gene>
<dbReference type="HOGENOM" id="CLU_145026_1_1_1"/>
<accession>V4AXL6</accession>
<feature type="non-terminal residue" evidence="3">
    <location>
        <position position="1"/>
    </location>
</feature>
<dbReference type="FunFam" id="2.60.40.10:FF:000107">
    <property type="entry name" value="Myosin, light chain kinase a"/>
    <property type="match status" value="1"/>
</dbReference>
<dbReference type="InterPro" id="IPR007110">
    <property type="entry name" value="Ig-like_dom"/>
</dbReference>
<keyword evidence="1" id="KW-0393">Immunoglobulin domain</keyword>
<evidence type="ECO:0000259" key="2">
    <source>
        <dbReference type="PROSITE" id="PS50835"/>
    </source>
</evidence>
<dbReference type="SMART" id="SM00408">
    <property type="entry name" value="IGc2"/>
    <property type="match status" value="1"/>
</dbReference>
<name>V4AXL6_LOTGI</name>
<protein>
    <recommendedName>
        <fullName evidence="2">Ig-like domain-containing protein</fullName>
    </recommendedName>
</protein>
<dbReference type="AlphaFoldDB" id="V4AXL6"/>
<dbReference type="InterPro" id="IPR013098">
    <property type="entry name" value="Ig_I-set"/>
</dbReference>
<feature type="non-terminal residue" evidence="3">
    <location>
        <position position="73"/>
    </location>
</feature>
<proteinExistence type="predicted"/>
<evidence type="ECO:0000256" key="1">
    <source>
        <dbReference type="ARBA" id="ARBA00023319"/>
    </source>
</evidence>
<dbReference type="SUPFAM" id="SSF48726">
    <property type="entry name" value="Immunoglobulin"/>
    <property type="match status" value="1"/>
</dbReference>
<dbReference type="PROSITE" id="PS50835">
    <property type="entry name" value="IG_LIKE"/>
    <property type="match status" value="1"/>
</dbReference>
<dbReference type="OrthoDB" id="5969272at2759"/>
<feature type="domain" description="Ig-like" evidence="2">
    <location>
        <begin position="1"/>
        <end position="70"/>
    </location>
</feature>
<organism evidence="3 4">
    <name type="scientific">Lottia gigantea</name>
    <name type="common">Giant owl limpet</name>
    <dbReference type="NCBI Taxonomy" id="225164"/>
    <lineage>
        <taxon>Eukaryota</taxon>
        <taxon>Metazoa</taxon>
        <taxon>Spiralia</taxon>
        <taxon>Lophotrochozoa</taxon>
        <taxon>Mollusca</taxon>
        <taxon>Gastropoda</taxon>
        <taxon>Patellogastropoda</taxon>
        <taxon>Lottioidea</taxon>
        <taxon>Lottiidae</taxon>
        <taxon>Lottia</taxon>
    </lineage>
</organism>
<dbReference type="PANTHER" id="PTHR47633">
    <property type="entry name" value="IMMUNOGLOBULIN"/>
    <property type="match status" value="1"/>
</dbReference>
<evidence type="ECO:0000313" key="3">
    <source>
        <dbReference type="EMBL" id="ESO99775.1"/>
    </source>
</evidence>
<dbReference type="Pfam" id="PF07679">
    <property type="entry name" value="I-set"/>
    <property type="match status" value="1"/>
</dbReference>
<evidence type="ECO:0000313" key="4">
    <source>
        <dbReference type="Proteomes" id="UP000030746"/>
    </source>
</evidence>
<dbReference type="InterPro" id="IPR013783">
    <property type="entry name" value="Ig-like_fold"/>
</dbReference>
<dbReference type="CTD" id="20251581"/>
<dbReference type="GeneID" id="20251581"/>
<keyword evidence="4" id="KW-1185">Reference proteome</keyword>
<dbReference type="InterPro" id="IPR003598">
    <property type="entry name" value="Ig_sub2"/>
</dbReference>
<reference evidence="3 4" key="1">
    <citation type="journal article" date="2013" name="Nature">
        <title>Insights into bilaterian evolution from three spiralian genomes.</title>
        <authorList>
            <person name="Simakov O."/>
            <person name="Marletaz F."/>
            <person name="Cho S.J."/>
            <person name="Edsinger-Gonzales E."/>
            <person name="Havlak P."/>
            <person name="Hellsten U."/>
            <person name="Kuo D.H."/>
            <person name="Larsson T."/>
            <person name="Lv J."/>
            <person name="Arendt D."/>
            <person name="Savage R."/>
            <person name="Osoegawa K."/>
            <person name="de Jong P."/>
            <person name="Grimwood J."/>
            <person name="Chapman J.A."/>
            <person name="Shapiro H."/>
            <person name="Aerts A."/>
            <person name="Otillar R.P."/>
            <person name="Terry A.Y."/>
            <person name="Boore J.L."/>
            <person name="Grigoriev I.V."/>
            <person name="Lindberg D.R."/>
            <person name="Seaver E.C."/>
            <person name="Weisblat D.A."/>
            <person name="Putnam N.H."/>
            <person name="Rokhsar D.S."/>
        </authorList>
    </citation>
    <scope>NUCLEOTIDE SEQUENCE [LARGE SCALE GENOMIC DNA]</scope>
</reference>
<dbReference type="RefSeq" id="XP_009049533.1">
    <property type="nucleotide sequence ID" value="XM_009051285.1"/>
</dbReference>
<dbReference type="KEGG" id="lgi:LOTGIDRAFT_60433"/>
<dbReference type="EMBL" id="KB200919">
    <property type="protein sequence ID" value="ESO99775.1"/>
    <property type="molecule type" value="Genomic_DNA"/>
</dbReference>
<dbReference type="Proteomes" id="UP000030746">
    <property type="component" value="Unassembled WGS sequence"/>
</dbReference>
<dbReference type="CDD" id="cd00096">
    <property type="entry name" value="Ig"/>
    <property type="match status" value="1"/>
</dbReference>
<dbReference type="Gene3D" id="2.60.40.10">
    <property type="entry name" value="Immunoglobulins"/>
    <property type="match status" value="1"/>
</dbReference>
<dbReference type="InterPro" id="IPR036179">
    <property type="entry name" value="Ig-like_dom_sf"/>
</dbReference>